<name>A0A127Q7H1_9BURK</name>
<protein>
    <submittedName>
        <fullName evidence="1">Uncharacterized protein</fullName>
    </submittedName>
</protein>
<organism evidence="1 2">
    <name type="scientific">Collimonas pratensis</name>
    <dbReference type="NCBI Taxonomy" id="279113"/>
    <lineage>
        <taxon>Bacteria</taxon>
        <taxon>Pseudomonadati</taxon>
        <taxon>Pseudomonadota</taxon>
        <taxon>Betaproteobacteria</taxon>
        <taxon>Burkholderiales</taxon>
        <taxon>Oxalobacteraceae</taxon>
        <taxon>Collimonas</taxon>
    </lineage>
</organism>
<reference evidence="1 2" key="1">
    <citation type="submission" date="2015-11" db="EMBL/GenBank/DDBJ databases">
        <title>Exploring the genomic traits of fungus-feeding bacterial genus Collimonas.</title>
        <authorList>
            <person name="Song C."/>
            <person name="Schmidt R."/>
            <person name="de Jager V."/>
            <person name="Krzyzanowska D."/>
            <person name="Jongedijk E."/>
            <person name="Cankar K."/>
            <person name="Beekwilder J."/>
            <person name="van Veen A."/>
            <person name="de Boer W."/>
            <person name="van Veen J.A."/>
            <person name="Garbeva P."/>
        </authorList>
    </citation>
    <scope>NUCLEOTIDE SEQUENCE [LARGE SCALE GENOMIC DNA]</scope>
    <source>
        <strain evidence="1 2">Ter91</strain>
    </source>
</reference>
<accession>A0A127Q7H1</accession>
<dbReference type="Proteomes" id="UP000074561">
    <property type="component" value="Chromosome"/>
</dbReference>
<dbReference type="KEGG" id="cpra:CPter91_3241"/>
<dbReference type="AlphaFoldDB" id="A0A127Q7H1"/>
<evidence type="ECO:0000313" key="1">
    <source>
        <dbReference type="EMBL" id="AMP05572.1"/>
    </source>
</evidence>
<sequence length="38" mass="4503">MQYSSATQAQFAAWKQPRRSRLSQRCPACLFERELDKN</sequence>
<proteinExistence type="predicted"/>
<evidence type="ECO:0000313" key="2">
    <source>
        <dbReference type="Proteomes" id="UP000074561"/>
    </source>
</evidence>
<dbReference type="PATRIC" id="fig|279113.9.peg.3201"/>
<gene>
    <name evidence="1" type="ORF">CPter91_3241</name>
</gene>
<dbReference type="EMBL" id="CP013234">
    <property type="protein sequence ID" value="AMP05572.1"/>
    <property type="molecule type" value="Genomic_DNA"/>
</dbReference>